<keyword evidence="1" id="KW-0472">Membrane</keyword>
<name>A0A1H9K696_9PSEU</name>
<gene>
    <name evidence="2" type="ORF">SAMN05216188_106309</name>
</gene>
<keyword evidence="1" id="KW-1133">Transmembrane helix</keyword>
<evidence type="ECO:0000313" key="3">
    <source>
        <dbReference type="Proteomes" id="UP000199352"/>
    </source>
</evidence>
<sequence length="79" mass="8511">MFISVLTMTNTMNTTTDSTANIATNSRNRRHRTLLWTALALSALCNAGTSIAGLGIVSIVFGVLTLLCGAGLVVHYRWR</sequence>
<evidence type="ECO:0000313" key="2">
    <source>
        <dbReference type="EMBL" id="SEQ94447.1"/>
    </source>
</evidence>
<dbReference type="Proteomes" id="UP000199352">
    <property type="component" value="Unassembled WGS sequence"/>
</dbReference>
<dbReference type="EMBL" id="FOFR01000006">
    <property type="protein sequence ID" value="SEQ94447.1"/>
    <property type="molecule type" value="Genomic_DNA"/>
</dbReference>
<evidence type="ECO:0000256" key="1">
    <source>
        <dbReference type="SAM" id="Phobius"/>
    </source>
</evidence>
<accession>A0A1H9K696</accession>
<proteinExistence type="predicted"/>
<keyword evidence="1" id="KW-0812">Transmembrane</keyword>
<organism evidence="2 3">
    <name type="scientific">Lentzea xinjiangensis</name>
    <dbReference type="NCBI Taxonomy" id="402600"/>
    <lineage>
        <taxon>Bacteria</taxon>
        <taxon>Bacillati</taxon>
        <taxon>Actinomycetota</taxon>
        <taxon>Actinomycetes</taxon>
        <taxon>Pseudonocardiales</taxon>
        <taxon>Pseudonocardiaceae</taxon>
        <taxon>Lentzea</taxon>
    </lineage>
</organism>
<feature type="transmembrane region" description="Helical" evidence="1">
    <location>
        <begin position="59"/>
        <end position="78"/>
    </location>
</feature>
<dbReference type="AlphaFoldDB" id="A0A1H9K696"/>
<reference evidence="3" key="1">
    <citation type="submission" date="2016-10" db="EMBL/GenBank/DDBJ databases">
        <authorList>
            <person name="Varghese N."/>
            <person name="Submissions S."/>
        </authorList>
    </citation>
    <scope>NUCLEOTIDE SEQUENCE [LARGE SCALE GENOMIC DNA]</scope>
    <source>
        <strain evidence="3">CGMCC 4.3525</strain>
    </source>
</reference>
<feature type="transmembrane region" description="Helical" evidence="1">
    <location>
        <begin position="34"/>
        <end position="53"/>
    </location>
</feature>
<keyword evidence="3" id="KW-1185">Reference proteome</keyword>
<dbReference type="STRING" id="402600.SAMN05216188_106309"/>
<protein>
    <submittedName>
        <fullName evidence="2">Uncharacterized protein</fullName>
    </submittedName>
</protein>